<reference evidence="1 2" key="1">
    <citation type="journal article" date="2012" name="J. Bacteriol.">
        <title>Complete Genome Sequence of the Beer Spoilage Organism Pediococcus claussenii ATCC BAA-344T.</title>
        <authorList>
            <person name="Pittet V."/>
            <person name="Abegunde T."/>
            <person name="Marfleet T."/>
            <person name="Haakensen M."/>
            <person name="Morrow K."/>
            <person name="Jayaprakash T."/>
            <person name="Schroeder K."/>
            <person name="Trost B."/>
            <person name="Byrns S."/>
            <person name="Bergsveinson J."/>
            <person name="Kusalik A."/>
            <person name="Ziola B."/>
        </authorList>
    </citation>
    <scope>NUCLEOTIDE SEQUENCE [LARGE SCALE GENOMIC DNA]</scope>
    <source>
        <strain evidence="1 2">ATCC BAA-344</strain>
    </source>
</reference>
<evidence type="ECO:0008006" key="3">
    <source>
        <dbReference type="Google" id="ProtNLM"/>
    </source>
</evidence>
<dbReference type="AlphaFoldDB" id="G8PBL7"/>
<evidence type="ECO:0000313" key="2">
    <source>
        <dbReference type="Proteomes" id="UP000005444"/>
    </source>
</evidence>
<evidence type="ECO:0000313" key="1">
    <source>
        <dbReference type="EMBL" id="AEV94766.1"/>
    </source>
</evidence>
<name>G8PBL7_PEDCP</name>
<dbReference type="EMBL" id="CP003137">
    <property type="protein sequence ID" value="AEV94766.1"/>
    <property type="molecule type" value="Genomic_DNA"/>
</dbReference>
<gene>
    <name evidence="1" type="ordered locus">PECL_464</name>
</gene>
<dbReference type="RefSeq" id="WP_014214964.1">
    <property type="nucleotide sequence ID" value="NC_016605.1"/>
</dbReference>
<keyword evidence="2" id="KW-1185">Reference proteome</keyword>
<dbReference type="eggNOG" id="ENOG503328X">
    <property type="taxonomic scope" value="Bacteria"/>
</dbReference>
<dbReference type="Proteomes" id="UP000005444">
    <property type="component" value="Chromosome"/>
</dbReference>
<accession>G8PBL7</accession>
<dbReference type="KEGG" id="pce:PECL_464"/>
<sequence length="150" mass="16846">MSGRDLTNQTFGRLTALEKVGRQKNGNALWKCVCSCGNKATVDSYRLTHGVTKSCGCLRREKSCNGLLSNEATKARMGDPTPLKKWKHTKESLKAGARNRSGFVGVSYDNQAENWVARMMVNGKYILNEHFDSKDEAILKRKTVEKVYKK</sequence>
<organism evidence="1 2">
    <name type="scientific">Pediococcus claussenii (strain ATCC BAA-344 / DSM 14800 / JCM 18046 / KCTC 3811 / LMG 21948 / P06)</name>
    <dbReference type="NCBI Taxonomy" id="701521"/>
    <lineage>
        <taxon>Bacteria</taxon>
        <taxon>Bacillati</taxon>
        <taxon>Bacillota</taxon>
        <taxon>Bacilli</taxon>
        <taxon>Lactobacillales</taxon>
        <taxon>Lactobacillaceae</taxon>
        <taxon>Pediococcus</taxon>
    </lineage>
</organism>
<dbReference type="STRING" id="701521.PECL_464"/>
<protein>
    <recommendedName>
        <fullName evidence="3">AP2 domain protein</fullName>
    </recommendedName>
</protein>
<proteinExistence type="predicted"/>
<dbReference type="HOGENOM" id="CLU_074053_2_0_9"/>
<dbReference type="PATRIC" id="fig|701521.8.peg.440"/>